<dbReference type="EMBL" id="BTSX01000003">
    <property type="protein sequence ID" value="GMS87382.1"/>
    <property type="molecule type" value="Genomic_DNA"/>
</dbReference>
<name>A0AAV5SX79_9BILA</name>
<proteinExistence type="predicted"/>
<evidence type="ECO:0000313" key="1">
    <source>
        <dbReference type="EMBL" id="GMS87382.1"/>
    </source>
</evidence>
<feature type="non-terminal residue" evidence="1">
    <location>
        <position position="1"/>
    </location>
</feature>
<comment type="caution">
    <text evidence="1">The sequence shown here is derived from an EMBL/GenBank/DDBJ whole genome shotgun (WGS) entry which is preliminary data.</text>
</comment>
<reference evidence="1" key="1">
    <citation type="submission" date="2023-10" db="EMBL/GenBank/DDBJ databases">
        <title>Genome assembly of Pristionchus species.</title>
        <authorList>
            <person name="Yoshida K."/>
            <person name="Sommer R.J."/>
        </authorList>
    </citation>
    <scope>NUCLEOTIDE SEQUENCE</scope>
    <source>
        <strain evidence="1">RS0144</strain>
    </source>
</reference>
<protein>
    <submittedName>
        <fullName evidence="1">Uncharacterized protein</fullName>
    </submittedName>
</protein>
<dbReference type="AlphaFoldDB" id="A0AAV5SX79"/>
<gene>
    <name evidence="1" type="ORF">PENTCL1PPCAC_9557</name>
</gene>
<dbReference type="Proteomes" id="UP001432027">
    <property type="component" value="Unassembled WGS sequence"/>
</dbReference>
<evidence type="ECO:0000313" key="2">
    <source>
        <dbReference type="Proteomes" id="UP001432027"/>
    </source>
</evidence>
<sequence length="179" mass="19218">REQLPIAAGALGCSSGQADGRGCKRCESCGCCRRCTRPAITGAPSARQTLPHDRIGVQRTRPGGAQELHPVLGASLHESLAHSRIRPGASVRALGAATAPVQIRAQEVQTALRDAHAHHPIQDPRPHGQHRLHLPRVHRAEYPGGSRNEGGIRGAPAPARHHHCLFLLARRQEGRVDQS</sequence>
<keyword evidence="2" id="KW-1185">Reference proteome</keyword>
<organism evidence="1 2">
    <name type="scientific">Pristionchus entomophagus</name>
    <dbReference type="NCBI Taxonomy" id="358040"/>
    <lineage>
        <taxon>Eukaryota</taxon>
        <taxon>Metazoa</taxon>
        <taxon>Ecdysozoa</taxon>
        <taxon>Nematoda</taxon>
        <taxon>Chromadorea</taxon>
        <taxon>Rhabditida</taxon>
        <taxon>Rhabditina</taxon>
        <taxon>Diplogasteromorpha</taxon>
        <taxon>Diplogasteroidea</taxon>
        <taxon>Neodiplogasteridae</taxon>
        <taxon>Pristionchus</taxon>
    </lineage>
</organism>
<feature type="non-terminal residue" evidence="1">
    <location>
        <position position="179"/>
    </location>
</feature>
<accession>A0AAV5SX79</accession>